<evidence type="ECO:0000313" key="2">
    <source>
        <dbReference type="EMBL" id="PRW63280.1"/>
    </source>
</evidence>
<reference evidence="2 3" key="1">
    <citation type="submission" date="2018-03" db="EMBL/GenBank/DDBJ databases">
        <title>Actinopolyspora mortivallis from Sahara, screening for active biomolecules.</title>
        <authorList>
            <person name="Selama O."/>
            <person name="Wellington E.M.H."/>
            <person name="Hacene H."/>
        </authorList>
    </citation>
    <scope>NUCLEOTIDE SEQUENCE [LARGE SCALE GENOMIC DNA]</scope>
    <source>
        <strain evidence="2 3">M5A</strain>
    </source>
</reference>
<sequence length="277" mass="30491">MAAVAVTGLVGACGTQSPSGGNEPSEESSEITPVASVSELKKKANAAMDGQQTVRIKMRTLGVPAEEQDSVPNFDCSIDFADSLQRCSGAIEFASDPEGFYFNPGETDPEAKKWVKIPTGESDAFREMFGDPEQYTDLGELLPEGSRIDGTEQVELDGTKSLRYDVTVDVEKNAEEKSAESGTEIDPEMREKINKLKKEGKAHLDYTMWVDSSGRPLKVIVNPPDPENAESDFRVEAVYAWDEDLEIKLPPEEDTRELTRAEAEELKQFMLSQQGQN</sequence>
<organism evidence="2 3">
    <name type="scientific">Actinopolyspora mortivallis</name>
    <dbReference type="NCBI Taxonomy" id="33906"/>
    <lineage>
        <taxon>Bacteria</taxon>
        <taxon>Bacillati</taxon>
        <taxon>Actinomycetota</taxon>
        <taxon>Actinomycetes</taxon>
        <taxon>Actinopolysporales</taxon>
        <taxon>Actinopolysporaceae</taxon>
        <taxon>Actinopolyspora</taxon>
    </lineage>
</organism>
<comment type="caution">
    <text evidence="2">The sequence shown here is derived from an EMBL/GenBank/DDBJ whole genome shotgun (WGS) entry which is preliminary data.</text>
</comment>
<proteinExistence type="predicted"/>
<evidence type="ECO:0000313" key="3">
    <source>
        <dbReference type="Proteomes" id="UP000239352"/>
    </source>
</evidence>
<dbReference type="Proteomes" id="UP000239352">
    <property type="component" value="Unassembled WGS sequence"/>
</dbReference>
<name>A0A2T0GVZ3_ACTMO</name>
<gene>
    <name evidence="2" type="ORF">CEP50_11415</name>
</gene>
<dbReference type="AlphaFoldDB" id="A0A2T0GVZ3"/>
<accession>A0A2T0GVZ3</accession>
<evidence type="ECO:0000256" key="1">
    <source>
        <dbReference type="SAM" id="MobiDB-lite"/>
    </source>
</evidence>
<protein>
    <recommendedName>
        <fullName evidence="4">Lipoprotein</fullName>
    </recommendedName>
</protein>
<dbReference type="InParanoid" id="A0A2T0GVZ3"/>
<feature type="region of interest" description="Disordered" evidence="1">
    <location>
        <begin position="1"/>
        <end position="33"/>
    </location>
</feature>
<keyword evidence="3" id="KW-1185">Reference proteome</keyword>
<dbReference type="EMBL" id="PVSR01000017">
    <property type="protein sequence ID" value="PRW63280.1"/>
    <property type="molecule type" value="Genomic_DNA"/>
</dbReference>
<dbReference type="Gene3D" id="2.50.20.20">
    <property type="match status" value="1"/>
</dbReference>
<evidence type="ECO:0008006" key="4">
    <source>
        <dbReference type="Google" id="ProtNLM"/>
    </source>
</evidence>